<evidence type="ECO:0000313" key="2">
    <source>
        <dbReference type="Proteomes" id="UP000622245"/>
    </source>
</evidence>
<sequence>MAIVLAVGNGASATAAPAQKQEIELLGFGSVLTLDGKPTSIGGVSTMAVFPPSGSHSFTPQAPYWSFGDANGSGAEQINYGIMSEAWGYQISPALRAIIVGNVTENANLYCGASPVHNYGPHNVPSGYQFHGSLSGLQTSCIYRTVVSINFRHANGSGNLNVQWNWRITWVL</sequence>
<dbReference type="EMBL" id="JAEVHL010000098">
    <property type="protein sequence ID" value="MBM0277366.1"/>
    <property type="molecule type" value="Genomic_DNA"/>
</dbReference>
<keyword evidence="2" id="KW-1185">Reference proteome</keyword>
<evidence type="ECO:0008006" key="3">
    <source>
        <dbReference type="Google" id="ProtNLM"/>
    </source>
</evidence>
<evidence type="ECO:0000313" key="1">
    <source>
        <dbReference type="EMBL" id="MBM0277366.1"/>
    </source>
</evidence>
<protein>
    <recommendedName>
        <fullName evidence="3">MspA protein</fullName>
    </recommendedName>
</protein>
<proteinExistence type="predicted"/>
<accession>A0ABS1YJN3</accession>
<dbReference type="RefSeq" id="WP_203149798.1">
    <property type="nucleotide sequence ID" value="NZ_JAEVHL010000098.1"/>
</dbReference>
<organism evidence="1 2">
    <name type="scientific">Micromonospora tarensis</name>
    <dbReference type="NCBI Taxonomy" id="2806100"/>
    <lineage>
        <taxon>Bacteria</taxon>
        <taxon>Bacillati</taxon>
        <taxon>Actinomycetota</taxon>
        <taxon>Actinomycetes</taxon>
        <taxon>Micromonosporales</taxon>
        <taxon>Micromonosporaceae</taxon>
        <taxon>Micromonospora</taxon>
    </lineage>
</organism>
<name>A0ABS1YJN3_9ACTN</name>
<reference evidence="1 2" key="1">
    <citation type="submission" date="2021-01" db="EMBL/GenBank/DDBJ databases">
        <title>Draft genome sequence of Micromonospora sp. strain STR1s_6.</title>
        <authorList>
            <person name="Karlyshev A."/>
            <person name="Jawad R."/>
        </authorList>
    </citation>
    <scope>NUCLEOTIDE SEQUENCE [LARGE SCALE GENOMIC DNA]</scope>
    <source>
        <strain evidence="1 2">STR1S-6</strain>
    </source>
</reference>
<dbReference type="Proteomes" id="UP000622245">
    <property type="component" value="Unassembled WGS sequence"/>
</dbReference>
<gene>
    <name evidence="1" type="ORF">JM949_19220</name>
</gene>
<comment type="caution">
    <text evidence="1">The sequence shown here is derived from an EMBL/GenBank/DDBJ whole genome shotgun (WGS) entry which is preliminary data.</text>
</comment>